<reference evidence="3" key="2">
    <citation type="journal article" date="2021" name="Genome Biol. Evol.">
        <title>Developing a high-quality reference genome for a parasitic bivalve with doubly uniparental inheritance (Bivalvia: Unionida).</title>
        <authorList>
            <person name="Smith C.H."/>
        </authorList>
    </citation>
    <scope>NUCLEOTIDE SEQUENCE</scope>
    <source>
        <strain evidence="3">CHS0354</strain>
        <tissue evidence="3">Mantle</tissue>
    </source>
</reference>
<dbReference type="Gene3D" id="2.40.128.600">
    <property type="match status" value="1"/>
</dbReference>
<dbReference type="AlphaFoldDB" id="A0AAE0SFV8"/>
<reference evidence="3" key="3">
    <citation type="submission" date="2023-05" db="EMBL/GenBank/DDBJ databases">
        <authorList>
            <person name="Smith C.H."/>
        </authorList>
    </citation>
    <scope>NUCLEOTIDE SEQUENCE</scope>
    <source>
        <strain evidence="3">CHS0354</strain>
        <tissue evidence="3">Mantle</tissue>
    </source>
</reference>
<evidence type="ECO:0000313" key="3">
    <source>
        <dbReference type="EMBL" id="KAK3590929.1"/>
    </source>
</evidence>
<dbReference type="EMBL" id="JAEAOA010001920">
    <property type="protein sequence ID" value="KAK3590929.1"/>
    <property type="molecule type" value="Genomic_DNA"/>
</dbReference>
<dbReference type="Proteomes" id="UP001195483">
    <property type="component" value="Unassembled WGS sequence"/>
</dbReference>
<keyword evidence="1" id="KW-0732">Signal</keyword>
<sequence length="553" mass="62348">MMNLYTYCLVILCLFCMAQTAGDDEIRQKVKEFIRKGLDCRNNPALAISVVKDGEIFFAEGFGLKNISDRSSVVTNMTLFGIASLSKAFAATLLMKILDANKKFSLSSKVSDILGKDDLFYDKLRSQHATLEDLLAHRLGVPSNNNIRLDDSLTRENLAGRLKYLKPAGGFRTSFYYNNLMYGLITFITERLGGRKWEDMVTTEIFQPLGMTASDFITTVDWEKVDIAVGYIDRDGQFYEVPNEFSRLWGLLCGSGCVLSNALDMAKWMMFHLSGGRNTEGVWVLREGVLDEAHKKQQSVPSSTISSYLTRPTAPVTLSEDNYGFGWKIGHYRGYPLLTHTGSNDGYRAMLTLYPNRKLGIFTAMTGDDPSYIFRSNLHNYVSDLYLNEEPWLNVSTICTFPEPWHEKKPSTKRTPIDKNIQPIRANDSYVGVYNNEAYGDIKIHITKNNQLMATYGYANFLLVAKETKDDFYAEGTGLLKNVKDIATFRFVEKSNSSNIINSLEVPSFESQYPPVFTRRKTVVTNSSSSNYMANCIASAYLTVLLLVVAVTW</sequence>
<dbReference type="Gene3D" id="3.40.710.10">
    <property type="entry name" value="DD-peptidase/beta-lactamase superfamily"/>
    <property type="match status" value="1"/>
</dbReference>
<evidence type="ECO:0000259" key="2">
    <source>
        <dbReference type="Pfam" id="PF00144"/>
    </source>
</evidence>
<keyword evidence="4" id="KW-1185">Reference proteome</keyword>
<dbReference type="PANTHER" id="PTHR46825">
    <property type="entry name" value="D-ALANYL-D-ALANINE-CARBOXYPEPTIDASE/ENDOPEPTIDASE AMPH"/>
    <property type="match status" value="1"/>
</dbReference>
<dbReference type="SUPFAM" id="SSF56601">
    <property type="entry name" value="beta-lactamase/transpeptidase-like"/>
    <property type="match status" value="1"/>
</dbReference>
<gene>
    <name evidence="3" type="ORF">CHS0354_032648</name>
</gene>
<reference evidence="3" key="1">
    <citation type="journal article" date="2021" name="Genome Biol. Evol.">
        <title>A High-Quality Reference Genome for a Parasitic Bivalve with Doubly Uniparental Inheritance (Bivalvia: Unionida).</title>
        <authorList>
            <person name="Smith C.H."/>
        </authorList>
    </citation>
    <scope>NUCLEOTIDE SEQUENCE</scope>
    <source>
        <strain evidence="3">CHS0354</strain>
    </source>
</reference>
<feature type="signal peptide" evidence="1">
    <location>
        <begin position="1"/>
        <end position="22"/>
    </location>
</feature>
<dbReference type="Pfam" id="PF00144">
    <property type="entry name" value="Beta-lactamase"/>
    <property type="match status" value="1"/>
</dbReference>
<protein>
    <recommendedName>
        <fullName evidence="2">Beta-lactamase-related domain-containing protein</fullName>
    </recommendedName>
</protein>
<comment type="caution">
    <text evidence="3">The sequence shown here is derived from an EMBL/GenBank/DDBJ whole genome shotgun (WGS) entry which is preliminary data.</text>
</comment>
<accession>A0AAE0SFV8</accession>
<dbReference type="InterPro" id="IPR001466">
    <property type="entry name" value="Beta-lactam-related"/>
</dbReference>
<feature type="chain" id="PRO_5042108413" description="Beta-lactamase-related domain-containing protein" evidence="1">
    <location>
        <begin position="23"/>
        <end position="553"/>
    </location>
</feature>
<name>A0AAE0SFV8_9BIVA</name>
<dbReference type="PANTHER" id="PTHR46825:SF15">
    <property type="entry name" value="BETA-LACTAMASE-RELATED DOMAIN-CONTAINING PROTEIN"/>
    <property type="match status" value="1"/>
</dbReference>
<dbReference type="InterPro" id="IPR050491">
    <property type="entry name" value="AmpC-like"/>
</dbReference>
<dbReference type="InterPro" id="IPR012338">
    <property type="entry name" value="Beta-lactam/transpept-like"/>
</dbReference>
<evidence type="ECO:0000313" key="4">
    <source>
        <dbReference type="Proteomes" id="UP001195483"/>
    </source>
</evidence>
<proteinExistence type="predicted"/>
<organism evidence="3 4">
    <name type="scientific">Potamilus streckersoni</name>
    <dbReference type="NCBI Taxonomy" id="2493646"/>
    <lineage>
        <taxon>Eukaryota</taxon>
        <taxon>Metazoa</taxon>
        <taxon>Spiralia</taxon>
        <taxon>Lophotrochozoa</taxon>
        <taxon>Mollusca</taxon>
        <taxon>Bivalvia</taxon>
        <taxon>Autobranchia</taxon>
        <taxon>Heteroconchia</taxon>
        <taxon>Palaeoheterodonta</taxon>
        <taxon>Unionida</taxon>
        <taxon>Unionoidea</taxon>
        <taxon>Unionidae</taxon>
        <taxon>Ambleminae</taxon>
        <taxon>Lampsilini</taxon>
        <taxon>Potamilus</taxon>
    </lineage>
</organism>
<feature type="domain" description="Beta-lactamase-related" evidence="2">
    <location>
        <begin position="31"/>
        <end position="370"/>
    </location>
</feature>
<evidence type="ECO:0000256" key="1">
    <source>
        <dbReference type="SAM" id="SignalP"/>
    </source>
</evidence>